<dbReference type="Proteomes" id="UP000611215">
    <property type="component" value="Unassembled WGS sequence"/>
</dbReference>
<sequence length="62" mass="7077">MEIEPTVLIGYLLSDKTPLNIFRLRIGSVFKSDLDLAQCCKALITEKDIANAEAIIFHYEYE</sequence>
<dbReference type="EMBL" id="JADOET010000001">
    <property type="protein sequence ID" value="MBF8148435.1"/>
    <property type="molecule type" value="Genomic_DNA"/>
</dbReference>
<evidence type="ECO:0008006" key="3">
    <source>
        <dbReference type="Google" id="ProtNLM"/>
    </source>
</evidence>
<keyword evidence="2" id="KW-1185">Reference proteome</keyword>
<organism evidence="1 2">
    <name type="scientific">Winogradskyella marina</name>
    <dbReference type="NCBI Taxonomy" id="2785530"/>
    <lineage>
        <taxon>Bacteria</taxon>
        <taxon>Pseudomonadati</taxon>
        <taxon>Bacteroidota</taxon>
        <taxon>Flavobacteriia</taxon>
        <taxon>Flavobacteriales</taxon>
        <taxon>Flavobacteriaceae</taxon>
        <taxon>Winogradskyella</taxon>
    </lineage>
</organism>
<proteinExistence type="predicted"/>
<comment type="caution">
    <text evidence="1">The sequence shown here is derived from an EMBL/GenBank/DDBJ whole genome shotgun (WGS) entry which is preliminary data.</text>
</comment>
<evidence type="ECO:0000313" key="2">
    <source>
        <dbReference type="Proteomes" id="UP000611215"/>
    </source>
</evidence>
<accession>A0ABS0EDB3</accession>
<protein>
    <recommendedName>
        <fullName evidence="3">DUF2007 domain-containing protein</fullName>
    </recommendedName>
</protein>
<reference evidence="1 2" key="1">
    <citation type="submission" date="2020-11" db="EMBL/GenBank/DDBJ databases">
        <title>Winogradskyella marina sp. nov., isolated from marine sediment.</title>
        <authorList>
            <person name="Bo J."/>
            <person name="Wang S."/>
            <person name="Song X."/>
            <person name="Du Z."/>
        </authorList>
    </citation>
    <scope>NUCLEOTIDE SEQUENCE [LARGE SCALE GENOMIC DNA]</scope>
    <source>
        <strain evidence="1 2">F6397</strain>
    </source>
</reference>
<evidence type="ECO:0000313" key="1">
    <source>
        <dbReference type="EMBL" id="MBF8148435.1"/>
    </source>
</evidence>
<name>A0ABS0EDB3_9FLAO</name>
<dbReference type="RefSeq" id="WP_195869722.1">
    <property type="nucleotide sequence ID" value="NZ_JADOET010000001.1"/>
</dbReference>
<gene>
    <name evidence="1" type="ORF">ITJ86_00915</name>
</gene>